<dbReference type="EMBL" id="MNCJ02000324">
    <property type="protein sequence ID" value="KAF5792428.1"/>
    <property type="molecule type" value="Genomic_DNA"/>
</dbReference>
<accession>A0A9K3NAG2</accession>
<protein>
    <submittedName>
        <fullName evidence="2">Carboxypeptidase C</fullName>
        <ecNumber evidence="2">3.4.16.5</ecNumber>
    </submittedName>
</protein>
<organism evidence="2 3">
    <name type="scientific">Helianthus annuus</name>
    <name type="common">Common sunflower</name>
    <dbReference type="NCBI Taxonomy" id="4232"/>
    <lineage>
        <taxon>Eukaryota</taxon>
        <taxon>Viridiplantae</taxon>
        <taxon>Streptophyta</taxon>
        <taxon>Embryophyta</taxon>
        <taxon>Tracheophyta</taxon>
        <taxon>Spermatophyta</taxon>
        <taxon>Magnoliopsida</taxon>
        <taxon>eudicotyledons</taxon>
        <taxon>Gunneridae</taxon>
        <taxon>Pentapetalae</taxon>
        <taxon>asterids</taxon>
        <taxon>campanulids</taxon>
        <taxon>Asterales</taxon>
        <taxon>Asteraceae</taxon>
        <taxon>Asteroideae</taxon>
        <taxon>Heliantheae alliance</taxon>
        <taxon>Heliantheae</taxon>
        <taxon>Helianthus</taxon>
    </lineage>
</organism>
<dbReference type="AlphaFoldDB" id="A0A9K3NAG2"/>
<dbReference type="GO" id="GO:0004185">
    <property type="term" value="F:serine-type carboxypeptidase activity"/>
    <property type="evidence" value="ECO:0007669"/>
    <property type="project" value="UniProtKB-EC"/>
</dbReference>
<keyword evidence="2" id="KW-0121">Carboxypeptidase</keyword>
<proteinExistence type="inferred from homology"/>
<evidence type="ECO:0000313" key="3">
    <source>
        <dbReference type="Proteomes" id="UP000215914"/>
    </source>
</evidence>
<reference evidence="2" key="1">
    <citation type="journal article" date="2017" name="Nature">
        <title>The sunflower genome provides insights into oil metabolism, flowering and Asterid evolution.</title>
        <authorList>
            <person name="Badouin H."/>
            <person name="Gouzy J."/>
            <person name="Grassa C.J."/>
            <person name="Murat F."/>
            <person name="Staton S.E."/>
            <person name="Cottret L."/>
            <person name="Lelandais-Briere C."/>
            <person name="Owens G.L."/>
            <person name="Carrere S."/>
            <person name="Mayjonade B."/>
            <person name="Legrand L."/>
            <person name="Gill N."/>
            <person name="Kane N.C."/>
            <person name="Bowers J.E."/>
            <person name="Hubner S."/>
            <person name="Bellec A."/>
            <person name="Berard A."/>
            <person name="Berges H."/>
            <person name="Blanchet N."/>
            <person name="Boniface M.C."/>
            <person name="Brunel D."/>
            <person name="Catrice O."/>
            <person name="Chaidir N."/>
            <person name="Claudel C."/>
            <person name="Donnadieu C."/>
            <person name="Faraut T."/>
            <person name="Fievet G."/>
            <person name="Helmstetter N."/>
            <person name="King M."/>
            <person name="Knapp S.J."/>
            <person name="Lai Z."/>
            <person name="Le Paslier M.C."/>
            <person name="Lippi Y."/>
            <person name="Lorenzon L."/>
            <person name="Mandel J.R."/>
            <person name="Marage G."/>
            <person name="Marchand G."/>
            <person name="Marquand E."/>
            <person name="Bret-Mestries E."/>
            <person name="Morien E."/>
            <person name="Nambeesan S."/>
            <person name="Nguyen T."/>
            <person name="Pegot-Espagnet P."/>
            <person name="Pouilly N."/>
            <person name="Raftis F."/>
            <person name="Sallet E."/>
            <person name="Schiex T."/>
            <person name="Thomas J."/>
            <person name="Vandecasteele C."/>
            <person name="Vares D."/>
            <person name="Vear F."/>
            <person name="Vautrin S."/>
            <person name="Crespi M."/>
            <person name="Mangin B."/>
            <person name="Burke J.M."/>
            <person name="Salse J."/>
            <person name="Munos S."/>
            <person name="Vincourt P."/>
            <person name="Rieseberg L.H."/>
            <person name="Langlade N.B."/>
        </authorList>
    </citation>
    <scope>NUCLEOTIDE SEQUENCE</scope>
    <source>
        <tissue evidence="2">Leaves</tissue>
    </source>
</reference>
<reference evidence="2" key="2">
    <citation type="submission" date="2020-06" db="EMBL/GenBank/DDBJ databases">
        <title>Helianthus annuus Genome sequencing and assembly Release 2.</title>
        <authorList>
            <person name="Gouzy J."/>
            <person name="Langlade N."/>
            <person name="Munos S."/>
        </authorList>
    </citation>
    <scope>NUCLEOTIDE SEQUENCE</scope>
    <source>
        <tissue evidence="2">Leaves</tissue>
    </source>
</reference>
<dbReference type="Gramene" id="mRNA:HanXRQr2_Chr09g0405881">
    <property type="protein sequence ID" value="mRNA:HanXRQr2_Chr09g0405881"/>
    <property type="gene ID" value="HanXRQr2_Chr09g0405881"/>
</dbReference>
<dbReference type="EC" id="3.4.16.5" evidence="2"/>
<gene>
    <name evidence="2" type="ORF">HanXRQr2_Chr09g0405881</name>
</gene>
<comment type="similarity">
    <text evidence="1">Belongs to the peptidase S10 family.</text>
</comment>
<evidence type="ECO:0000256" key="1">
    <source>
        <dbReference type="ARBA" id="ARBA00009431"/>
    </source>
</evidence>
<dbReference type="GO" id="GO:0006508">
    <property type="term" value="P:proteolysis"/>
    <property type="evidence" value="ECO:0007669"/>
    <property type="project" value="InterPro"/>
</dbReference>
<dbReference type="InterPro" id="IPR001563">
    <property type="entry name" value="Peptidase_S10"/>
</dbReference>
<dbReference type="Gene3D" id="3.40.50.1820">
    <property type="entry name" value="alpha/beta hydrolase"/>
    <property type="match status" value="1"/>
</dbReference>
<name>A0A9K3NAG2_HELAN</name>
<dbReference type="Proteomes" id="UP000215914">
    <property type="component" value="Unassembled WGS sequence"/>
</dbReference>
<keyword evidence="2" id="KW-0645">Protease</keyword>
<dbReference type="Pfam" id="PF00450">
    <property type="entry name" value="Peptidase_S10"/>
    <property type="match status" value="1"/>
</dbReference>
<dbReference type="SUPFAM" id="SSF53474">
    <property type="entry name" value="alpha/beta-Hydrolases"/>
    <property type="match status" value="1"/>
</dbReference>
<dbReference type="InterPro" id="IPR029058">
    <property type="entry name" value="AB_hydrolase_fold"/>
</dbReference>
<evidence type="ECO:0000313" key="2">
    <source>
        <dbReference type="EMBL" id="KAF5792428.1"/>
    </source>
</evidence>
<keyword evidence="2" id="KW-0378">Hydrolase</keyword>
<sequence length="146" mass="16878">MLACWPDQILYISSLLIFHCFRWLFVIEDGIKGLPCFQVAMLRVTAFRHVSNNDSHVFLYALRSLFMPRRISALLEDKIQLLVYAGEYDLICNWLGNSRWVHVMSWSDQKDFISASNVSFIVDGKETGILKNHGPLTLYIVSRACF</sequence>
<comment type="caution">
    <text evidence="2">The sequence shown here is derived from an EMBL/GenBank/DDBJ whole genome shotgun (WGS) entry which is preliminary data.</text>
</comment>
<keyword evidence="3" id="KW-1185">Reference proteome</keyword>